<dbReference type="Proteomes" id="UP000218209">
    <property type="component" value="Unassembled WGS sequence"/>
</dbReference>
<sequence>PTHIAPAPLHVTLGITLYLLRLGIEAVSFYGGLPLADVYSQNLARTLRYGVGVDAAPYFGGSFEGRACHKIGERLGMVSNLLSRYVPVAAAEAYSAACEAWQAVLPVLNRTRPASADETKAFRRDSARFVDGMTAFFPWSTVTPKLHVLCCLAPAFLELFWSMGCEQGLESWHAHFNQNSRLYTEDTFLDSCLTYVRRSAVGRAPGDDEQDRGKRRKPARAGPGACDAKRPDYKRTVAGQALAGCPRRESVACEKCARDNLGEAVRRIDAHRRRIGWTSTEAPAPVGDALSEEGDWHEAYSAAEAAEAACWMMLVFGCCQQD</sequence>
<feature type="region of interest" description="Disordered" evidence="1">
    <location>
        <begin position="203"/>
        <end position="228"/>
    </location>
</feature>
<dbReference type="AlphaFoldDB" id="A0A1X6NVI8"/>
<gene>
    <name evidence="2" type="ORF">BU14_0417s0006</name>
</gene>
<evidence type="ECO:0000313" key="3">
    <source>
        <dbReference type="Proteomes" id="UP000218209"/>
    </source>
</evidence>
<evidence type="ECO:0000313" key="2">
    <source>
        <dbReference type="EMBL" id="OSX72631.1"/>
    </source>
</evidence>
<protein>
    <submittedName>
        <fullName evidence="2">Uncharacterized protein</fullName>
    </submittedName>
</protein>
<name>A0A1X6NVI8_PORUM</name>
<dbReference type="EMBL" id="KV919048">
    <property type="protein sequence ID" value="OSX72631.1"/>
    <property type="molecule type" value="Genomic_DNA"/>
</dbReference>
<organism evidence="2 3">
    <name type="scientific">Porphyra umbilicalis</name>
    <name type="common">Purple laver</name>
    <name type="synonym">Red alga</name>
    <dbReference type="NCBI Taxonomy" id="2786"/>
    <lineage>
        <taxon>Eukaryota</taxon>
        <taxon>Rhodophyta</taxon>
        <taxon>Bangiophyceae</taxon>
        <taxon>Bangiales</taxon>
        <taxon>Bangiaceae</taxon>
        <taxon>Porphyra</taxon>
    </lineage>
</organism>
<evidence type="ECO:0000256" key="1">
    <source>
        <dbReference type="SAM" id="MobiDB-lite"/>
    </source>
</evidence>
<accession>A0A1X6NVI8</accession>
<proteinExistence type="predicted"/>
<feature type="non-terminal residue" evidence="2">
    <location>
        <position position="1"/>
    </location>
</feature>
<reference evidence="2 3" key="1">
    <citation type="submission" date="2017-03" db="EMBL/GenBank/DDBJ databases">
        <title>WGS assembly of Porphyra umbilicalis.</title>
        <authorList>
            <person name="Brawley S.H."/>
            <person name="Blouin N.A."/>
            <person name="Ficko-Blean E."/>
            <person name="Wheeler G.L."/>
            <person name="Lohr M."/>
            <person name="Goodson H.V."/>
            <person name="Jenkins J.W."/>
            <person name="Blaby-Haas C.E."/>
            <person name="Helliwell K.E."/>
            <person name="Chan C."/>
            <person name="Marriage T."/>
            <person name="Bhattacharya D."/>
            <person name="Klein A.S."/>
            <person name="Badis Y."/>
            <person name="Brodie J."/>
            <person name="Cao Y."/>
            <person name="Collen J."/>
            <person name="Dittami S.M."/>
            <person name="Gachon C.M."/>
            <person name="Green B.R."/>
            <person name="Karpowicz S."/>
            <person name="Kim J.W."/>
            <person name="Kudahl U."/>
            <person name="Lin S."/>
            <person name="Michel G."/>
            <person name="Mittag M."/>
            <person name="Olson B.J."/>
            <person name="Pangilinan J."/>
            <person name="Peng Y."/>
            <person name="Qiu H."/>
            <person name="Shu S."/>
            <person name="Singer J.T."/>
            <person name="Smith A.G."/>
            <person name="Sprecher B.N."/>
            <person name="Wagner V."/>
            <person name="Wang W."/>
            <person name="Wang Z.-Y."/>
            <person name="Yan J."/>
            <person name="Yarish C."/>
            <person name="Zoeuner-Riek S."/>
            <person name="Zhuang Y."/>
            <person name="Zou Y."/>
            <person name="Lindquist E.A."/>
            <person name="Grimwood J."/>
            <person name="Barry K."/>
            <person name="Rokhsar D.S."/>
            <person name="Schmutz J."/>
            <person name="Stiller J.W."/>
            <person name="Grossman A.R."/>
            <person name="Prochnik S.E."/>
        </authorList>
    </citation>
    <scope>NUCLEOTIDE SEQUENCE [LARGE SCALE GENOMIC DNA]</scope>
    <source>
        <strain evidence="2">4086291</strain>
    </source>
</reference>
<keyword evidence="3" id="KW-1185">Reference proteome</keyword>